<gene>
    <name evidence="2" type="ORF">LV75_004282</name>
</gene>
<dbReference type="Gene3D" id="3.10.490.10">
    <property type="entry name" value="Gamma-glutamyl cyclotransferase-like"/>
    <property type="match status" value="1"/>
</dbReference>
<evidence type="ECO:0000259" key="1">
    <source>
        <dbReference type="Pfam" id="PF06094"/>
    </source>
</evidence>
<proteinExistence type="predicted"/>
<feature type="domain" description="Gamma-glutamylcyclotransferase AIG2-like" evidence="1">
    <location>
        <begin position="237"/>
        <end position="344"/>
    </location>
</feature>
<dbReference type="Pfam" id="PF06094">
    <property type="entry name" value="GGACT"/>
    <property type="match status" value="1"/>
</dbReference>
<dbReference type="RefSeq" id="WP_253888732.1">
    <property type="nucleotide sequence ID" value="NZ_BAAAVB010000003.1"/>
</dbReference>
<sequence length="348" mass="37133">MTSFDDTEYPAAPYPGARPPFSYVYDDAGWEIKADQTALSGWRVGDEDLDGWLGERGWRPMAQRVPVLAYGSNPNPSKLAWLKSALGLTGAVVVLRARCEDIAAVWASGLRVVDDQRPVTLTALPGAVEDHAVMMLTQDQVAVLDVCEGRGDRYNLARVSTGRVTLSDSGAILDRVLAYVAASDIRKPLLVNGSPVRCADVPQEAAIALTGQPAATDGLAVEILPGAPDPGDYPGSLFVYGTLRPGDSHWHLLAPQSSGPARDARLTGSLYDTGYGYPALALGEGPGVHGSVVPLREGADLAEVDAYEGERYARMRVVLADGTFTWTYVWIAPVAGMSVLTGPWRPRS</sequence>
<dbReference type="Proteomes" id="UP001205185">
    <property type="component" value="Unassembled WGS sequence"/>
</dbReference>
<dbReference type="InterPro" id="IPR013024">
    <property type="entry name" value="GGCT-like"/>
</dbReference>
<organism evidence="2 3">
    <name type="scientific">Actinokineospora diospyrosa</name>
    <dbReference type="NCBI Taxonomy" id="103728"/>
    <lineage>
        <taxon>Bacteria</taxon>
        <taxon>Bacillati</taxon>
        <taxon>Actinomycetota</taxon>
        <taxon>Actinomycetes</taxon>
        <taxon>Pseudonocardiales</taxon>
        <taxon>Pseudonocardiaceae</taxon>
        <taxon>Actinokineospora</taxon>
    </lineage>
</organism>
<name>A0ABT1IGJ8_9PSEU</name>
<protein>
    <submittedName>
        <fullName evidence="2">Conserved protein YtfP, gamma-glutamylcyclotransferase (GGCT)/AIG2-like family</fullName>
    </submittedName>
</protein>
<dbReference type="CDD" id="cd06661">
    <property type="entry name" value="GGCT_like"/>
    <property type="match status" value="1"/>
</dbReference>
<dbReference type="EMBL" id="JAMTCO010000010">
    <property type="protein sequence ID" value="MCP2271768.1"/>
    <property type="molecule type" value="Genomic_DNA"/>
</dbReference>
<dbReference type="SUPFAM" id="SSF110857">
    <property type="entry name" value="Gamma-glutamyl cyclotransferase-like"/>
    <property type="match status" value="1"/>
</dbReference>
<keyword evidence="3" id="KW-1185">Reference proteome</keyword>
<accession>A0ABT1IGJ8</accession>
<comment type="caution">
    <text evidence="2">The sequence shown here is derived from an EMBL/GenBank/DDBJ whole genome shotgun (WGS) entry which is preliminary data.</text>
</comment>
<reference evidence="2 3" key="1">
    <citation type="submission" date="2022-06" db="EMBL/GenBank/DDBJ databases">
        <title>Genomic Encyclopedia of Archaeal and Bacterial Type Strains, Phase II (KMG-II): from individual species to whole genera.</title>
        <authorList>
            <person name="Goeker M."/>
        </authorList>
    </citation>
    <scope>NUCLEOTIDE SEQUENCE [LARGE SCALE GENOMIC DNA]</scope>
    <source>
        <strain evidence="2 3">DSM 44255</strain>
    </source>
</reference>
<evidence type="ECO:0000313" key="2">
    <source>
        <dbReference type="EMBL" id="MCP2271768.1"/>
    </source>
</evidence>
<evidence type="ECO:0000313" key="3">
    <source>
        <dbReference type="Proteomes" id="UP001205185"/>
    </source>
</evidence>
<dbReference type="InterPro" id="IPR009288">
    <property type="entry name" value="AIG2-like_dom"/>
</dbReference>
<dbReference type="InterPro" id="IPR036568">
    <property type="entry name" value="GGCT-like_sf"/>
</dbReference>